<dbReference type="Proteomes" id="UP000002372">
    <property type="component" value="Plasmid pTHI"/>
</dbReference>
<evidence type="ECO:0000313" key="1">
    <source>
        <dbReference type="EMBL" id="CAZ90439.1"/>
    </source>
</evidence>
<name>D6CVV0_THIA3</name>
<reference evidence="2" key="2">
    <citation type="journal article" date="2010" name="PLoS Genet.">
        <title>Structure, function, and evolution of the Thiomonas spp. genome.</title>
        <authorList>
            <person name="Arsene-Ploetze F."/>
            <person name="Koechler S."/>
            <person name="Marchal M."/>
            <person name="Coppee J.Y."/>
            <person name="Chandler M."/>
            <person name="Bonnefoy V."/>
            <person name="Brochier-Armanet C."/>
            <person name="Barakat M."/>
            <person name="Barbe V."/>
            <person name="Battaglia-Brunet F."/>
            <person name="Bruneel O."/>
            <person name="Bryan C.G."/>
            <person name="Cleiss-Arnold J."/>
            <person name="Cruveiller S."/>
            <person name="Erhardt M."/>
            <person name="Heinrich-Salmeron A."/>
            <person name="Hommais F."/>
            <person name="Joulian C."/>
            <person name="Krin E."/>
            <person name="Lieutaud A."/>
            <person name="Lievremont D."/>
            <person name="Michel C."/>
            <person name="Muller D."/>
            <person name="Ortet P."/>
            <person name="Proux C."/>
            <person name="Siguier P."/>
            <person name="Roche D."/>
            <person name="Rouy Z."/>
            <person name="Salvignol G."/>
            <person name="Slyemi D."/>
            <person name="Talla E."/>
            <person name="Weiss S."/>
            <person name="Weissenbach J."/>
            <person name="Medigue C."/>
            <person name="Bertin P.N."/>
        </authorList>
    </citation>
    <scope>NUCLEOTIDE SEQUENCE [LARGE SCALE GENOMIC DNA]</scope>
    <source>
        <strain evidence="2">DSM 22701 / CIP 110005 / 3As</strain>
    </source>
</reference>
<dbReference type="EMBL" id="FP475957">
    <property type="protein sequence ID" value="CAZ90439.1"/>
    <property type="molecule type" value="Genomic_DNA"/>
</dbReference>
<protein>
    <submittedName>
        <fullName evidence="1">Uncharacterized protein</fullName>
    </submittedName>
</protein>
<proteinExistence type="predicted"/>
<reference key="3">
    <citation type="journal article" date="2010" name="PLoS Genet.">
        <title>Structure, function, and evolution of the Thiomonas spp. genome.</title>
        <authorList>
            <person name="Arsene-Ploetze F."/>
            <person name="Koechler S."/>
            <person name="Marchal M."/>
            <person name="Coppee J.-.Y."/>
            <person name="Chandler M."/>
            <person name="Bonnefoy V."/>
            <person name="Brochier-Armanet C."/>
            <person name="Barakat M."/>
            <person name="Barbe V."/>
            <person name="Battaglia-Brunet F."/>
            <person name="Bruneel O."/>
            <person name="Bryan C.G."/>
            <person name="Cleiss-Arnold J."/>
            <person name="Cruveiller S."/>
            <person name="Erhardt M."/>
            <person name="Heinrich-Salmeron A."/>
            <person name="Hommais F."/>
            <person name="Joulian C."/>
            <person name="Krin E."/>
            <person name="Lieutaud A."/>
            <person name="Lievremont D."/>
            <person name="Michel C."/>
            <person name="Muller D."/>
            <person name="Ortet P."/>
            <person name="Proux C."/>
            <person name="Siguier P."/>
            <person name="Roche D."/>
            <person name="Rouy Z."/>
            <person name="Salvignol G."/>
            <person name="Slyemi D."/>
            <person name="Talla E."/>
            <person name="Weiss S."/>
            <person name="Weissenbach J."/>
            <person name="Medigue C."/>
            <person name="Bertin P.N."/>
        </authorList>
    </citation>
    <scope>NUCLEOTIDE SEQUENCE</scope>
    <source>
        <strain>3As</strain>
    </source>
</reference>
<keyword evidence="1" id="KW-0614">Plasmid</keyword>
<evidence type="ECO:0000313" key="2">
    <source>
        <dbReference type="Proteomes" id="UP000002372"/>
    </source>
</evidence>
<dbReference type="AlphaFoldDB" id="D6CVV0"/>
<gene>
    <name evidence="1" type="ordered locus">THI_p0043</name>
</gene>
<geneLocation type="plasmid" evidence="1 2">
    <name>pTHI</name>
</geneLocation>
<dbReference type="HOGENOM" id="CLU_3426771_0_0_4"/>
<accession>D6CVV0</accession>
<organism evidence="1 2">
    <name type="scientific">Thiomonas arsenitoxydans (strain DSM 22701 / CIP 110005 / 3As)</name>
    <dbReference type="NCBI Taxonomy" id="426114"/>
    <lineage>
        <taxon>Bacteria</taxon>
        <taxon>Pseudomonadati</taxon>
        <taxon>Pseudomonadota</taxon>
        <taxon>Betaproteobacteria</taxon>
        <taxon>Burkholderiales</taxon>
        <taxon>Thiomonas</taxon>
    </lineage>
</organism>
<sequence length="21" mass="2349">MVPIFWALIQALAFISDNLVS</sequence>
<dbReference type="KEGG" id="thi:THI_p0043"/>
<reference key="1">
    <citation type="submission" date="2009-07" db="EMBL/GenBank/DDBJ databases">
        <authorList>
            <person name="Genoscope - CEA"/>
        </authorList>
    </citation>
    <scope>NUCLEOTIDE SEQUENCE</scope>
    <source>
        <strain>3As</strain>
    </source>
</reference>